<evidence type="ECO:0000256" key="3">
    <source>
        <dbReference type="ARBA" id="ARBA00034247"/>
    </source>
</evidence>
<comment type="catalytic activity">
    <reaction evidence="3">
        <text>2 GTP = 3',3'-c-di-GMP + 2 diphosphate</text>
        <dbReference type="Rhea" id="RHEA:24898"/>
        <dbReference type="ChEBI" id="CHEBI:33019"/>
        <dbReference type="ChEBI" id="CHEBI:37565"/>
        <dbReference type="ChEBI" id="CHEBI:58805"/>
        <dbReference type="EC" id="2.7.7.65"/>
    </reaction>
</comment>
<dbReference type="Gene3D" id="3.40.50.2300">
    <property type="match status" value="1"/>
</dbReference>
<dbReference type="GO" id="GO:0005886">
    <property type="term" value="C:plasma membrane"/>
    <property type="evidence" value="ECO:0007669"/>
    <property type="project" value="TreeGrafter"/>
</dbReference>
<dbReference type="GO" id="GO:0043709">
    <property type="term" value="P:cell adhesion involved in single-species biofilm formation"/>
    <property type="evidence" value="ECO:0007669"/>
    <property type="project" value="TreeGrafter"/>
</dbReference>
<dbReference type="PROSITE" id="PS50887">
    <property type="entry name" value="GGDEF"/>
    <property type="match status" value="1"/>
</dbReference>
<feature type="domain" description="GGDEF" evidence="6">
    <location>
        <begin position="175"/>
        <end position="310"/>
    </location>
</feature>
<dbReference type="KEGG" id="htx:EKK97_12680"/>
<dbReference type="Gene3D" id="3.30.70.270">
    <property type="match status" value="1"/>
</dbReference>
<keyword evidence="4" id="KW-0597">Phosphoprotein</keyword>
<dbReference type="InterPro" id="IPR050469">
    <property type="entry name" value="Diguanylate_Cyclase"/>
</dbReference>
<dbReference type="SUPFAM" id="SSF52172">
    <property type="entry name" value="CheY-like"/>
    <property type="match status" value="1"/>
</dbReference>
<dbReference type="InterPro" id="IPR029787">
    <property type="entry name" value="Nucleotide_cyclase"/>
</dbReference>
<name>A0A6I6SL26_9GAMM</name>
<dbReference type="Pfam" id="PF00990">
    <property type="entry name" value="GGDEF"/>
    <property type="match status" value="1"/>
</dbReference>
<evidence type="ECO:0000259" key="6">
    <source>
        <dbReference type="PROSITE" id="PS50887"/>
    </source>
</evidence>
<sequence length="310" mass="34952">MISTWHRRFCDPESRQKVLLVEDVELNRELAAVELEELCTLIPAANAEQAWELALTQHPDLILLDVCLPGMSGFELCRKLKAEPLTHDIPVIFLTVLGKEQDEEEGLNLGALDYIRKPFSPPILRARVRNHLLMERQRKQLALWSQVDGLTGVANRRTFDLQLMREWKHHLNHKQPLGLLLIDVDEFKAFNDHFGHLAGDEVLRKVALALSRCLHRSNDLVTRYGGEEFAALLPHTNRQGMNHLAETMRAAVRDLDIEHPVSTAASHLSVSIGGASLVPQEDTEGAHELIVLADKQLYLAKAAGRNRVIL</sequence>
<proteinExistence type="predicted"/>
<dbReference type="InterPro" id="IPR043128">
    <property type="entry name" value="Rev_trsase/Diguanyl_cyclase"/>
</dbReference>
<dbReference type="EC" id="2.7.7.65" evidence="2"/>
<dbReference type="PANTHER" id="PTHR45138:SF9">
    <property type="entry name" value="DIGUANYLATE CYCLASE DGCM-RELATED"/>
    <property type="match status" value="1"/>
</dbReference>
<protein>
    <recommendedName>
        <fullName evidence="2">diguanylate cyclase</fullName>
        <ecNumber evidence="2">2.7.7.65</ecNumber>
    </recommendedName>
</protein>
<dbReference type="PROSITE" id="PS50110">
    <property type="entry name" value="RESPONSE_REGULATORY"/>
    <property type="match status" value="1"/>
</dbReference>
<evidence type="ECO:0000259" key="5">
    <source>
        <dbReference type="PROSITE" id="PS50110"/>
    </source>
</evidence>
<dbReference type="GO" id="GO:1902201">
    <property type="term" value="P:negative regulation of bacterial-type flagellum-dependent cell motility"/>
    <property type="evidence" value="ECO:0007669"/>
    <property type="project" value="TreeGrafter"/>
</dbReference>
<feature type="domain" description="Response regulatory" evidence="5">
    <location>
        <begin position="17"/>
        <end position="132"/>
    </location>
</feature>
<reference evidence="7 8" key="1">
    <citation type="submission" date="2019-01" db="EMBL/GenBank/DDBJ databases">
        <title>Complete genome of a denitifying bacterium Halomons sp. BC-M4-5.</title>
        <authorList>
            <person name="Wang L."/>
            <person name="Shao Z."/>
        </authorList>
    </citation>
    <scope>NUCLEOTIDE SEQUENCE [LARGE SCALE GENOMIC DNA]</scope>
    <source>
        <strain evidence="7 8">BC-M4-5</strain>
    </source>
</reference>
<accession>A0A6I6SL26</accession>
<dbReference type="FunFam" id="3.30.70.270:FF:000001">
    <property type="entry name" value="Diguanylate cyclase domain protein"/>
    <property type="match status" value="1"/>
</dbReference>
<dbReference type="OrthoDB" id="9812260at2"/>
<dbReference type="InterPro" id="IPR000160">
    <property type="entry name" value="GGDEF_dom"/>
</dbReference>
<dbReference type="SMART" id="SM00448">
    <property type="entry name" value="REC"/>
    <property type="match status" value="1"/>
</dbReference>
<evidence type="ECO:0000313" key="7">
    <source>
        <dbReference type="EMBL" id="QHC50272.1"/>
    </source>
</evidence>
<keyword evidence="8" id="KW-1185">Reference proteome</keyword>
<comment type="cofactor">
    <cofactor evidence="1">
        <name>Mg(2+)</name>
        <dbReference type="ChEBI" id="CHEBI:18420"/>
    </cofactor>
</comment>
<dbReference type="Proteomes" id="UP000464013">
    <property type="component" value="Chromosome"/>
</dbReference>
<dbReference type="EMBL" id="CP035042">
    <property type="protein sequence ID" value="QHC50272.1"/>
    <property type="molecule type" value="Genomic_DNA"/>
</dbReference>
<feature type="modified residue" description="4-aspartylphosphate" evidence="4">
    <location>
        <position position="65"/>
    </location>
</feature>
<dbReference type="GO" id="GO:0000160">
    <property type="term" value="P:phosphorelay signal transduction system"/>
    <property type="evidence" value="ECO:0007669"/>
    <property type="project" value="InterPro"/>
</dbReference>
<gene>
    <name evidence="7" type="ORF">EKK97_12680</name>
</gene>
<dbReference type="PANTHER" id="PTHR45138">
    <property type="entry name" value="REGULATORY COMPONENTS OF SENSORY TRANSDUCTION SYSTEM"/>
    <property type="match status" value="1"/>
</dbReference>
<dbReference type="CDD" id="cd01949">
    <property type="entry name" value="GGDEF"/>
    <property type="match status" value="1"/>
</dbReference>
<dbReference type="Pfam" id="PF00072">
    <property type="entry name" value="Response_reg"/>
    <property type="match status" value="1"/>
</dbReference>
<dbReference type="AlphaFoldDB" id="A0A6I6SL26"/>
<dbReference type="InterPro" id="IPR001789">
    <property type="entry name" value="Sig_transdc_resp-reg_receiver"/>
</dbReference>
<dbReference type="GO" id="GO:0052621">
    <property type="term" value="F:diguanylate cyclase activity"/>
    <property type="evidence" value="ECO:0007669"/>
    <property type="project" value="UniProtKB-EC"/>
</dbReference>
<evidence type="ECO:0000256" key="1">
    <source>
        <dbReference type="ARBA" id="ARBA00001946"/>
    </source>
</evidence>
<dbReference type="SUPFAM" id="SSF55073">
    <property type="entry name" value="Nucleotide cyclase"/>
    <property type="match status" value="1"/>
</dbReference>
<evidence type="ECO:0000256" key="4">
    <source>
        <dbReference type="PROSITE-ProRule" id="PRU00169"/>
    </source>
</evidence>
<dbReference type="NCBIfam" id="TIGR00254">
    <property type="entry name" value="GGDEF"/>
    <property type="match status" value="1"/>
</dbReference>
<evidence type="ECO:0000313" key="8">
    <source>
        <dbReference type="Proteomes" id="UP000464013"/>
    </source>
</evidence>
<organism evidence="7 8">
    <name type="scientific">Billgrantia tianxiuensis</name>
    <dbReference type="NCBI Taxonomy" id="2497861"/>
    <lineage>
        <taxon>Bacteria</taxon>
        <taxon>Pseudomonadati</taxon>
        <taxon>Pseudomonadota</taxon>
        <taxon>Gammaproteobacteria</taxon>
        <taxon>Oceanospirillales</taxon>
        <taxon>Halomonadaceae</taxon>
        <taxon>Billgrantia</taxon>
    </lineage>
</organism>
<dbReference type="InterPro" id="IPR011006">
    <property type="entry name" value="CheY-like_superfamily"/>
</dbReference>
<dbReference type="SMART" id="SM00267">
    <property type="entry name" value="GGDEF"/>
    <property type="match status" value="1"/>
</dbReference>
<evidence type="ECO:0000256" key="2">
    <source>
        <dbReference type="ARBA" id="ARBA00012528"/>
    </source>
</evidence>